<dbReference type="InterPro" id="IPR016181">
    <property type="entry name" value="Acyl_CoA_acyltransferase"/>
</dbReference>
<dbReference type="PROSITE" id="PS51186">
    <property type="entry name" value="GNAT"/>
    <property type="match status" value="1"/>
</dbReference>
<name>A0A6I3KI46_9HYPH</name>
<comment type="caution">
    <text evidence="2">The sequence shown here is derived from an EMBL/GenBank/DDBJ whole genome shotgun (WGS) entry which is preliminary data.</text>
</comment>
<gene>
    <name evidence="2" type="ORF">GIW81_06590</name>
</gene>
<keyword evidence="2" id="KW-0808">Transferase</keyword>
<dbReference type="AlphaFoldDB" id="A0A6I3KI46"/>
<evidence type="ECO:0000313" key="2">
    <source>
        <dbReference type="EMBL" id="MTD94003.1"/>
    </source>
</evidence>
<dbReference type="CDD" id="cd04301">
    <property type="entry name" value="NAT_SF"/>
    <property type="match status" value="1"/>
</dbReference>
<dbReference type="InterPro" id="IPR052777">
    <property type="entry name" value="Acetyltransferase_Enz"/>
</dbReference>
<dbReference type="Gene3D" id="3.40.630.30">
    <property type="match status" value="1"/>
</dbReference>
<dbReference type="InterPro" id="IPR000182">
    <property type="entry name" value="GNAT_dom"/>
</dbReference>
<evidence type="ECO:0000313" key="3">
    <source>
        <dbReference type="Proteomes" id="UP000440694"/>
    </source>
</evidence>
<dbReference type="GO" id="GO:0016747">
    <property type="term" value="F:acyltransferase activity, transferring groups other than amino-acyl groups"/>
    <property type="evidence" value="ECO:0007669"/>
    <property type="project" value="InterPro"/>
</dbReference>
<evidence type="ECO:0000259" key="1">
    <source>
        <dbReference type="PROSITE" id="PS51186"/>
    </source>
</evidence>
<dbReference type="PANTHER" id="PTHR43305">
    <property type="entry name" value="FAMILY N-ACETYLTRANSFERASE, PUTATIVE (AFU_ORTHOLOGUE AFUA_2G01380)-RELATED"/>
    <property type="match status" value="1"/>
</dbReference>
<dbReference type="Proteomes" id="UP000440694">
    <property type="component" value="Unassembled WGS sequence"/>
</dbReference>
<proteinExistence type="predicted"/>
<sequence length="156" mass="16820">MQTYRIVEAGANDLADVAKLFHAYAAELPVDLALQGFVAELAGLPSDYAPPKGVLLIARGADGAALGCIGLRPIDDRICEMKRLYVQAAARQTGLGKALSVAVIEAARQRGYREMKLDTLPQLKQAINLYRSLGFAPIAPYGDHPYEGTLCFGRML</sequence>
<reference evidence="2 3" key="1">
    <citation type="submission" date="2019-11" db="EMBL/GenBank/DDBJ databases">
        <title>Identification of a novel strain.</title>
        <authorList>
            <person name="Xu Q."/>
            <person name="Wang G."/>
        </authorList>
    </citation>
    <scope>NUCLEOTIDE SEQUENCE [LARGE SCALE GENOMIC DNA]</scope>
    <source>
        <strain evidence="3">xq</strain>
    </source>
</reference>
<dbReference type="PANTHER" id="PTHR43305:SF1">
    <property type="entry name" value="FAMILY N-ACETYLTRANSFERASE, PUTATIVE (AFU_ORTHOLOGUE AFUA_2G01380)-RELATED"/>
    <property type="match status" value="1"/>
</dbReference>
<keyword evidence="3" id="KW-1185">Reference proteome</keyword>
<dbReference type="EMBL" id="WMBQ01000001">
    <property type="protein sequence ID" value="MTD94003.1"/>
    <property type="molecule type" value="Genomic_DNA"/>
</dbReference>
<dbReference type="RefSeq" id="WP_154738489.1">
    <property type="nucleotide sequence ID" value="NZ_WMBQ01000001.1"/>
</dbReference>
<accession>A0A6I3KI46</accession>
<organism evidence="2 3">
    <name type="scientific">Hyphomicrobium album</name>
    <dbReference type="NCBI Taxonomy" id="2665159"/>
    <lineage>
        <taxon>Bacteria</taxon>
        <taxon>Pseudomonadati</taxon>
        <taxon>Pseudomonadota</taxon>
        <taxon>Alphaproteobacteria</taxon>
        <taxon>Hyphomicrobiales</taxon>
        <taxon>Hyphomicrobiaceae</taxon>
        <taxon>Hyphomicrobium</taxon>
    </lineage>
</organism>
<protein>
    <submittedName>
        <fullName evidence="2">GNAT family N-acetyltransferase</fullName>
    </submittedName>
</protein>
<feature type="domain" description="N-acetyltransferase" evidence="1">
    <location>
        <begin position="4"/>
        <end position="156"/>
    </location>
</feature>
<dbReference type="Pfam" id="PF00583">
    <property type="entry name" value="Acetyltransf_1"/>
    <property type="match status" value="1"/>
</dbReference>
<dbReference type="SUPFAM" id="SSF55729">
    <property type="entry name" value="Acyl-CoA N-acyltransferases (Nat)"/>
    <property type="match status" value="1"/>
</dbReference>